<accession>A3IYL7</accession>
<dbReference type="InterPro" id="IPR050697">
    <property type="entry name" value="Adenylyl/Guanylyl_Cyclase_3/4"/>
</dbReference>
<dbReference type="PROSITE" id="PS50125">
    <property type="entry name" value="GUANYLATE_CYCLASE_2"/>
    <property type="match status" value="1"/>
</dbReference>
<proteinExistence type="inferred from homology"/>
<dbReference type="GO" id="GO:0004016">
    <property type="term" value="F:adenylate cyclase activity"/>
    <property type="evidence" value="ECO:0007669"/>
    <property type="project" value="UniProtKB-ARBA"/>
</dbReference>
<gene>
    <name evidence="4" type="ORF">CY0110_22991</name>
</gene>
<name>A3IYL7_9CHRO</name>
<dbReference type="Pfam" id="PF00211">
    <property type="entry name" value="Guanylate_cyc"/>
    <property type="match status" value="1"/>
</dbReference>
<dbReference type="Proteomes" id="UP000003781">
    <property type="component" value="Unassembled WGS sequence"/>
</dbReference>
<dbReference type="SMART" id="SM01080">
    <property type="entry name" value="CHASE2"/>
    <property type="match status" value="1"/>
</dbReference>
<protein>
    <submittedName>
        <fullName evidence="4">Adenylate cyclase</fullName>
    </submittedName>
</protein>
<comment type="caution">
    <text evidence="4">The sequence shown here is derived from an EMBL/GenBank/DDBJ whole genome shotgun (WGS) entry which is preliminary data.</text>
</comment>
<dbReference type="eggNOG" id="COG4252">
    <property type="taxonomic scope" value="Bacteria"/>
</dbReference>
<keyword evidence="5" id="KW-1185">Reference proteome</keyword>
<evidence type="ECO:0000256" key="2">
    <source>
        <dbReference type="SAM" id="Phobius"/>
    </source>
</evidence>
<evidence type="ECO:0000259" key="3">
    <source>
        <dbReference type="PROSITE" id="PS50125"/>
    </source>
</evidence>
<evidence type="ECO:0000313" key="4">
    <source>
        <dbReference type="EMBL" id="EAZ88435.1"/>
    </source>
</evidence>
<dbReference type="Gene3D" id="3.30.70.1230">
    <property type="entry name" value="Nucleotide cyclase"/>
    <property type="match status" value="1"/>
</dbReference>
<organism evidence="4 5">
    <name type="scientific">Crocosphaera chwakensis CCY0110</name>
    <dbReference type="NCBI Taxonomy" id="391612"/>
    <lineage>
        <taxon>Bacteria</taxon>
        <taxon>Bacillati</taxon>
        <taxon>Cyanobacteriota</taxon>
        <taxon>Cyanophyceae</taxon>
        <taxon>Oscillatoriophycideae</taxon>
        <taxon>Chroococcales</taxon>
        <taxon>Aphanothecaceae</taxon>
        <taxon>Crocosphaera</taxon>
        <taxon>Crocosphaera chwakensis</taxon>
    </lineage>
</organism>
<keyword evidence="2" id="KW-0472">Membrane</keyword>
<feature type="transmembrane region" description="Helical" evidence="2">
    <location>
        <begin position="360"/>
        <end position="378"/>
    </location>
</feature>
<dbReference type="InterPro" id="IPR001054">
    <property type="entry name" value="A/G_cyclase"/>
</dbReference>
<dbReference type="PANTHER" id="PTHR43081:SF1">
    <property type="entry name" value="ADENYLATE CYCLASE, TERMINAL-DIFFERENTIATION SPECIFIC"/>
    <property type="match status" value="1"/>
</dbReference>
<evidence type="ECO:0000313" key="5">
    <source>
        <dbReference type="Proteomes" id="UP000003781"/>
    </source>
</evidence>
<feature type="transmembrane region" description="Helical" evidence="2">
    <location>
        <begin position="329"/>
        <end position="348"/>
    </location>
</feature>
<dbReference type="eggNOG" id="COG2114">
    <property type="taxonomic scope" value="Bacteria"/>
</dbReference>
<keyword evidence="2" id="KW-1133">Transmembrane helix</keyword>
<sequence>MWEGLKRFFWQTRGVWVTTPTVAGLVILLRFGGLLQGWEWDLFDFYMKSRPPEPNDDRIAIVGINENDLHRRNESIISDQVLAELLNKLKAQNPRAIGLDIYRDLPVPPGHETIMEVFNTTPNLVGIQKVAGEVGWETVAPPPILKEKGQVGANDLIFDGDNRVRRGLISLDTEDGETVYSFSLHLALHYLDKEGIGPEMIEGSDQWKLGKAVFSPLQPNDGGYVRTDAGGYQLLINYRGGDGTFETVAMSDILEDRVPSDWAGDRIIIIGKVGESFKDLFFTPYSSSLIGLPEPVAGAEIHANLVSQMISGALEGRPMLKNWSDPLEWLWIVFWAGTGASLAWRFRYQQGRKNGAWRRWGVIVGAGVILMGSTYVSFLRGWWLPVVPPFIAFTGSTIAITAYIARTAADIRKTFGRYLTDQVVANLLENPTGLSLGGQRKKITILTSDLRGFTATSERLLPEEVVKILNFYLGKMADVITEYEGTIDEFMGDGILVLFGAPTSKKNDVQRAIACAIAMQLAMKSVNEQMKQWNLPTLEMGIGINTGEVVVGNIGSEKRTKYGVVGSQVNLTYRVESYTLGGQIFISEATLKQAESILVIESEKQVTPKGVKEPISIYEVGGIKGDYNLFLEKKAEIFLKIPQPLLLEYSILDGKNIAETKYYGQLVELSENGGIIDYNHDDPQGFISGMTNIKCNLLSSDNSQSISDDIYAKVLDKSNNNGGFYVRFTAKPPQVTKQLEKLYQSLI</sequence>
<dbReference type="CDD" id="cd07302">
    <property type="entry name" value="CHD"/>
    <property type="match status" value="1"/>
</dbReference>
<comment type="similarity">
    <text evidence="1">Belongs to the adenylyl cyclase class-3 family.</text>
</comment>
<dbReference type="SMART" id="SM00044">
    <property type="entry name" value="CYCc"/>
    <property type="match status" value="1"/>
</dbReference>
<keyword evidence="2" id="KW-0812">Transmembrane</keyword>
<dbReference type="InterPro" id="IPR007890">
    <property type="entry name" value="CHASE2"/>
</dbReference>
<dbReference type="OrthoDB" id="337251at2"/>
<dbReference type="GO" id="GO:0006171">
    <property type="term" value="P:cAMP biosynthetic process"/>
    <property type="evidence" value="ECO:0007669"/>
    <property type="project" value="TreeGrafter"/>
</dbReference>
<dbReference type="SUPFAM" id="SSF55073">
    <property type="entry name" value="Nucleotide cyclase"/>
    <property type="match status" value="1"/>
</dbReference>
<dbReference type="AlphaFoldDB" id="A3IYL7"/>
<dbReference type="PANTHER" id="PTHR43081">
    <property type="entry name" value="ADENYLATE CYCLASE, TERMINAL-DIFFERENTIATION SPECIFIC-RELATED"/>
    <property type="match status" value="1"/>
</dbReference>
<dbReference type="GO" id="GO:0035556">
    <property type="term" value="P:intracellular signal transduction"/>
    <property type="evidence" value="ECO:0007669"/>
    <property type="project" value="InterPro"/>
</dbReference>
<evidence type="ECO:0000256" key="1">
    <source>
        <dbReference type="ARBA" id="ARBA00005381"/>
    </source>
</evidence>
<dbReference type="EMBL" id="AAXW01000083">
    <property type="protein sequence ID" value="EAZ88435.1"/>
    <property type="molecule type" value="Genomic_DNA"/>
</dbReference>
<dbReference type="RefSeq" id="WP_008278483.1">
    <property type="nucleotide sequence ID" value="NZ_AAXW01000083.1"/>
</dbReference>
<feature type="domain" description="Guanylate cyclase" evidence="3">
    <location>
        <begin position="444"/>
        <end position="576"/>
    </location>
</feature>
<reference evidence="4 5" key="1">
    <citation type="submission" date="2007-03" db="EMBL/GenBank/DDBJ databases">
        <authorList>
            <person name="Stal L."/>
            <person name="Ferriera S."/>
            <person name="Johnson J."/>
            <person name="Kravitz S."/>
            <person name="Beeson K."/>
            <person name="Sutton G."/>
            <person name="Rogers Y.-H."/>
            <person name="Friedman R."/>
            <person name="Frazier M."/>
            <person name="Venter J.C."/>
        </authorList>
    </citation>
    <scope>NUCLEOTIDE SEQUENCE [LARGE SCALE GENOMIC DNA]</scope>
    <source>
        <strain evidence="4 5">CCY0110</strain>
    </source>
</reference>
<dbReference type="Pfam" id="PF05226">
    <property type="entry name" value="CHASE2"/>
    <property type="match status" value="1"/>
</dbReference>
<feature type="transmembrane region" description="Helical" evidence="2">
    <location>
        <begin position="390"/>
        <end position="409"/>
    </location>
</feature>
<dbReference type="InterPro" id="IPR029787">
    <property type="entry name" value="Nucleotide_cyclase"/>
</dbReference>